<dbReference type="PROSITE" id="PS50023">
    <property type="entry name" value="LIM_DOMAIN_2"/>
    <property type="match status" value="3"/>
</dbReference>
<keyword evidence="12" id="KW-1185">Reference proteome</keyword>
<keyword evidence="4" id="KW-0863">Zinc-finger</keyword>
<evidence type="ECO:0000259" key="10">
    <source>
        <dbReference type="PROSITE" id="PS50023"/>
    </source>
</evidence>
<name>A0A4W6DMI8_LATCA</name>
<dbReference type="FunFam" id="2.10.110.10:FF:000048">
    <property type="entry name" value="Four and a half LIM domains protein 2"/>
    <property type="match status" value="1"/>
</dbReference>
<keyword evidence="3" id="KW-0677">Repeat</keyword>
<dbReference type="SMART" id="SM00132">
    <property type="entry name" value="LIM"/>
    <property type="match status" value="4"/>
</dbReference>
<dbReference type="SUPFAM" id="SSF57716">
    <property type="entry name" value="Glucocorticoid receptor-like (DNA-binding domain)"/>
    <property type="match status" value="5"/>
</dbReference>
<keyword evidence="7" id="KW-0539">Nucleus</keyword>
<dbReference type="FunFam" id="2.10.110.10:FF:000081">
    <property type="entry name" value="Uncharacterized protein, isoform A"/>
    <property type="match status" value="1"/>
</dbReference>
<reference evidence="11" key="2">
    <citation type="submission" date="2025-08" db="UniProtKB">
        <authorList>
            <consortium name="Ensembl"/>
        </authorList>
    </citation>
    <scope>IDENTIFICATION</scope>
</reference>
<evidence type="ECO:0000256" key="3">
    <source>
        <dbReference type="ARBA" id="ARBA00022737"/>
    </source>
</evidence>
<evidence type="ECO:0000256" key="5">
    <source>
        <dbReference type="ARBA" id="ARBA00022833"/>
    </source>
</evidence>
<dbReference type="Proteomes" id="UP000314980">
    <property type="component" value="Unassembled WGS sequence"/>
</dbReference>
<keyword evidence="9" id="KW-0472">Membrane</keyword>
<dbReference type="Gene3D" id="2.10.110.10">
    <property type="entry name" value="Cysteine Rich Protein"/>
    <property type="match status" value="4"/>
</dbReference>
<dbReference type="FunFam" id="2.10.110.10:FF:000030">
    <property type="entry name" value="Four and a half LIM domains protein 2"/>
    <property type="match status" value="1"/>
</dbReference>
<feature type="domain" description="LIM zinc-binding" evidence="10">
    <location>
        <begin position="304"/>
        <end position="364"/>
    </location>
</feature>
<dbReference type="PANTHER" id="PTHR24205">
    <property type="entry name" value="FOUR AND A HALF LIM DOMAINS PROTEIN"/>
    <property type="match status" value="1"/>
</dbReference>
<dbReference type="Pfam" id="PF25076">
    <property type="entry name" value="LIM_FHL2-3_N"/>
    <property type="match status" value="1"/>
</dbReference>
<evidence type="ECO:0000313" key="12">
    <source>
        <dbReference type="Proteomes" id="UP000314980"/>
    </source>
</evidence>
<reference evidence="11" key="3">
    <citation type="submission" date="2025-09" db="UniProtKB">
        <authorList>
            <consortium name="Ensembl"/>
        </authorList>
    </citation>
    <scope>IDENTIFICATION</scope>
</reference>
<dbReference type="CDD" id="cd09343">
    <property type="entry name" value="LIM1_FHL"/>
    <property type="match status" value="1"/>
</dbReference>
<feature type="transmembrane region" description="Helical" evidence="9">
    <location>
        <begin position="12"/>
        <end position="36"/>
    </location>
</feature>
<feature type="transmembrane region" description="Helical" evidence="9">
    <location>
        <begin position="52"/>
        <end position="74"/>
    </location>
</feature>
<dbReference type="FunFam" id="2.10.110.10:FF:000013">
    <property type="entry name" value="Four and a half LIM domains 1"/>
    <property type="match status" value="1"/>
</dbReference>
<evidence type="ECO:0000256" key="8">
    <source>
        <dbReference type="PROSITE-ProRule" id="PRU00125"/>
    </source>
</evidence>
<keyword evidence="2 8" id="KW-0479">Metal-binding</keyword>
<evidence type="ECO:0000256" key="7">
    <source>
        <dbReference type="ARBA" id="ARBA00023242"/>
    </source>
</evidence>
<organism evidence="11 12">
    <name type="scientific">Lates calcarifer</name>
    <name type="common">Barramundi</name>
    <name type="synonym">Holocentrus calcarifer</name>
    <dbReference type="NCBI Taxonomy" id="8187"/>
    <lineage>
        <taxon>Eukaryota</taxon>
        <taxon>Metazoa</taxon>
        <taxon>Chordata</taxon>
        <taxon>Craniata</taxon>
        <taxon>Vertebrata</taxon>
        <taxon>Euteleostomi</taxon>
        <taxon>Actinopterygii</taxon>
        <taxon>Neopterygii</taxon>
        <taxon>Teleostei</taxon>
        <taxon>Neoteleostei</taxon>
        <taxon>Acanthomorphata</taxon>
        <taxon>Carangaria</taxon>
        <taxon>Carangaria incertae sedis</taxon>
        <taxon>Centropomidae</taxon>
        <taxon>Lates</taxon>
    </lineage>
</organism>
<keyword evidence="6 8" id="KW-0440">LIM domain</keyword>
<feature type="domain" description="LIM zinc-binding" evidence="10">
    <location>
        <begin position="184"/>
        <end position="245"/>
    </location>
</feature>
<evidence type="ECO:0000256" key="2">
    <source>
        <dbReference type="ARBA" id="ARBA00022723"/>
    </source>
</evidence>
<dbReference type="GO" id="GO:0003712">
    <property type="term" value="F:transcription coregulator activity"/>
    <property type="evidence" value="ECO:0007669"/>
    <property type="project" value="TreeGrafter"/>
</dbReference>
<keyword evidence="9" id="KW-0812">Transmembrane</keyword>
<keyword evidence="5 8" id="KW-0862">Zinc</keyword>
<reference evidence="12" key="1">
    <citation type="submission" date="2015-09" db="EMBL/GenBank/DDBJ databases">
        <authorList>
            <person name="Sai Rama Sridatta P."/>
        </authorList>
    </citation>
    <scope>NUCLEOTIDE SEQUENCE [LARGE SCALE GENOMIC DNA]</scope>
</reference>
<evidence type="ECO:0000256" key="6">
    <source>
        <dbReference type="ARBA" id="ARBA00023038"/>
    </source>
</evidence>
<dbReference type="Ensembl" id="ENSLCAT00010026695.1">
    <property type="protein sequence ID" value="ENSLCAP00010026141.1"/>
    <property type="gene ID" value="ENSLCAG00010012199.1"/>
</dbReference>
<dbReference type="InParanoid" id="A0A4W6DMI8"/>
<evidence type="ECO:0000256" key="4">
    <source>
        <dbReference type="ARBA" id="ARBA00022771"/>
    </source>
</evidence>
<dbReference type="AlphaFoldDB" id="A0A4W6DMI8"/>
<dbReference type="PANTHER" id="PTHR24205:SF3">
    <property type="entry name" value="FOUR AND A HALF LIM DOMAINS PROTEIN 2"/>
    <property type="match status" value="1"/>
</dbReference>
<dbReference type="GO" id="GO:0005634">
    <property type="term" value="C:nucleus"/>
    <property type="evidence" value="ECO:0007669"/>
    <property type="project" value="UniProtKB-SubCell"/>
</dbReference>
<dbReference type="InterPro" id="IPR001781">
    <property type="entry name" value="Znf_LIM"/>
</dbReference>
<sequence>MLCDVSLHFCHSVFFIGFFSQLCFTHSLQCFPLLLWKMSALQLQRSNPRFKFYMVIDLVNGSCVMMSLLNVFILQDKGLREFVANMAEPYDCTECKESLYGQKYILKEENPFCIKCYETLFSHNCEVCQKLIGCTSKDLSYKDRHWHSECFLCIKCSRSLVDRPFATKDDMLMCTDCYSNEYSAKCHACLKTIMPGSKKMEHKGNSWHENCFTCNRCQQPIGTRSFVLKDANNYCLSCYEKQFALQCVHCKKPITTGGVNYRDQPWHKECFVCIGCKQQLAGQRFTSRDDFAYCLDCFCNLFAKKCAYCTTPISGLGGSKYISFEQRQWHNSCFNCKRCCVSLVGRGFLTCKDDILCPDCGKDF</sequence>
<dbReference type="STRING" id="8187.ENSLCAP00010026141"/>
<accession>A0A4W6DMI8</accession>
<dbReference type="PROSITE" id="PS00478">
    <property type="entry name" value="LIM_DOMAIN_1"/>
    <property type="match status" value="3"/>
</dbReference>
<evidence type="ECO:0000256" key="9">
    <source>
        <dbReference type="SAM" id="Phobius"/>
    </source>
</evidence>
<keyword evidence="9" id="KW-1133">Transmembrane helix</keyword>
<feature type="domain" description="LIM zinc-binding" evidence="10">
    <location>
        <begin position="123"/>
        <end position="183"/>
    </location>
</feature>
<dbReference type="Pfam" id="PF00412">
    <property type="entry name" value="LIM"/>
    <property type="match status" value="4"/>
</dbReference>
<evidence type="ECO:0000256" key="1">
    <source>
        <dbReference type="ARBA" id="ARBA00004123"/>
    </source>
</evidence>
<comment type="subcellular location">
    <subcellularLocation>
        <location evidence="1">Nucleus</location>
    </subcellularLocation>
</comment>
<dbReference type="GO" id="GO:0030018">
    <property type="term" value="C:Z disc"/>
    <property type="evidence" value="ECO:0007669"/>
    <property type="project" value="TreeGrafter"/>
</dbReference>
<evidence type="ECO:0000313" key="11">
    <source>
        <dbReference type="Ensembl" id="ENSLCAP00010026141.1"/>
    </source>
</evidence>
<proteinExistence type="predicted"/>
<dbReference type="GO" id="GO:0008270">
    <property type="term" value="F:zinc ion binding"/>
    <property type="evidence" value="ECO:0007669"/>
    <property type="project" value="UniProtKB-KW"/>
</dbReference>
<protein>
    <recommendedName>
        <fullName evidence="10">LIM zinc-binding domain-containing protein</fullName>
    </recommendedName>
</protein>
<dbReference type="InterPro" id="IPR056807">
    <property type="entry name" value="LIM_FHL1/2/3/5_N"/>
</dbReference>
<dbReference type="GeneTree" id="ENSGT00950000183028"/>